<keyword evidence="3" id="KW-0812">Transmembrane</keyword>
<dbReference type="InterPro" id="IPR000160">
    <property type="entry name" value="GGDEF_dom"/>
</dbReference>
<evidence type="ECO:0000259" key="4">
    <source>
        <dbReference type="PROSITE" id="PS50887"/>
    </source>
</evidence>
<feature type="transmembrane region" description="Helical" evidence="3">
    <location>
        <begin position="20"/>
        <end position="47"/>
    </location>
</feature>
<evidence type="ECO:0000256" key="3">
    <source>
        <dbReference type="SAM" id="Phobius"/>
    </source>
</evidence>
<feature type="transmembrane region" description="Helical" evidence="3">
    <location>
        <begin position="91"/>
        <end position="108"/>
    </location>
</feature>
<evidence type="ECO:0000256" key="2">
    <source>
        <dbReference type="ARBA" id="ARBA00034247"/>
    </source>
</evidence>
<dbReference type="SUPFAM" id="SSF55073">
    <property type="entry name" value="Nucleotide cyclase"/>
    <property type="match status" value="1"/>
</dbReference>
<protein>
    <recommendedName>
        <fullName evidence="1">diguanylate cyclase</fullName>
        <ecNumber evidence="1">2.7.7.65</ecNumber>
    </recommendedName>
</protein>
<dbReference type="InterPro" id="IPR050469">
    <property type="entry name" value="Diguanylate_Cyclase"/>
</dbReference>
<feature type="domain" description="GGDEF" evidence="4">
    <location>
        <begin position="293"/>
        <end position="422"/>
    </location>
</feature>
<dbReference type="EMBL" id="ARXR01000007">
    <property type="protein sequence ID" value="MBF5052542.1"/>
    <property type="molecule type" value="Genomic_DNA"/>
</dbReference>
<dbReference type="PANTHER" id="PTHR45138">
    <property type="entry name" value="REGULATORY COMPONENTS OF SENSORY TRANSDUCTION SYSTEM"/>
    <property type="match status" value="1"/>
</dbReference>
<dbReference type="Pfam" id="PF00990">
    <property type="entry name" value="GGDEF"/>
    <property type="match status" value="1"/>
</dbReference>
<dbReference type="InterPro" id="IPR043128">
    <property type="entry name" value="Rev_trsase/Diguanyl_cyclase"/>
</dbReference>
<evidence type="ECO:0000256" key="1">
    <source>
        <dbReference type="ARBA" id="ARBA00012528"/>
    </source>
</evidence>
<dbReference type="SMART" id="SM00267">
    <property type="entry name" value="GGDEF"/>
    <property type="match status" value="1"/>
</dbReference>
<evidence type="ECO:0000313" key="6">
    <source>
        <dbReference type="Proteomes" id="UP000644441"/>
    </source>
</evidence>
<dbReference type="CDD" id="cd01949">
    <property type="entry name" value="GGDEF"/>
    <property type="match status" value="1"/>
</dbReference>
<feature type="transmembrane region" description="Helical" evidence="3">
    <location>
        <begin position="223"/>
        <end position="245"/>
    </location>
</feature>
<dbReference type="PANTHER" id="PTHR45138:SF9">
    <property type="entry name" value="DIGUANYLATE CYCLASE DGCM-RELATED"/>
    <property type="match status" value="1"/>
</dbReference>
<dbReference type="RefSeq" id="WP_194855480.1">
    <property type="nucleotide sequence ID" value="NZ_ARXR01000007.1"/>
</dbReference>
<feature type="transmembrane region" description="Helical" evidence="3">
    <location>
        <begin position="120"/>
        <end position="138"/>
    </location>
</feature>
<dbReference type="NCBIfam" id="TIGR00254">
    <property type="entry name" value="GGDEF"/>
    <property type="match status" value="1"/>
</dbReference>
<dbReference type="Gene3D" id="3.30.70.270">
    <property type="match status" value="1"/>
</dbReference>
<proteinExistence type="predicted"/>
<dbReference type="EC" id="2.7.7.65" evidence="1"/>
<feature type="transmembrane region" description="Helical" evidence="3">
    <location>
        <begin position="193"/>
        <end position="211"/>
    </location>
</feature>
<feature type="transmembrane region" description="Helical" evidence="3">
    <location>
        <begin position="54"/>
        <end position="71"/>
    </location>
</feature>
<dbReference type="Proteomes" id="UP000644441">
    <property type="component" value="Unassembled WGS sequence"/>
</dbReference>
<keyword evidence="6" id="KW-1185">Reference proteome</keyword>
<comment type="caution">
    <text evidence="5">The sequence shown here is derived from an EMBL/GenBank/DDBJ whole genome shotgun (WGS) entry which is preliminary data.</text>
</comment>
<comment type="catalytic activity">
    <reaction evidence="2">
        <text>2 GTP = 3',3'-c-di-GMP + 2 diphosphate</text>
        <dbReference type="Rhea" id="RHEA:24898"/>
        <dbReference type="ChEBI" id="CHEBI:33019"/>
        <dbReference type="ChEBI" id="CHEBI:37565"/>
        <dbReference type="ChEBI" id="CHEBI:58805"/>
        <dbReference type="EC" id="2.7.7.65"/>
    </reaction>
</comment>
<feature type="transmembrane region" description="Helical" evidence="3">
    <location>
        <begin position="158"/>
        <end position="181"/>
    </location>
</feature>
<name>A0ABS0AEJ8_9GAMM</name>
<reference evidence="5 6" key="1">
    <citation type="submission" date="2012-09" db="EMBL/GenBank/DDBJ databases">
        <title>Genome Sequence of alkane-degrading Bacterium Alcanivorax venustensis ISO4.</title>
        <authorList>
            <person name="Lai Q."/>
            <person name="Shao Z."/>
        </authorList>
    </citation>
    <scope>NUCLEOTIDE SEQUENCE [LARGE SCALE GENOMIC DNA]</scope>
    <source>
        <strain evidence="5 6">ISO4</strain>
    </source>
</reference>
<evidence type="ECO:0000313" key="5">
    <source>
        <dbReference type="EMBL" id="MBF5052542.1"/>
    </source>
</evidence>
<dbReference type="PROSITE" id="PS50887">
    <property type="entry name" value="GGDEF"/>
    <property type="match status" value="1"/>
</dbReference>
<keyword evidence="3" id="KW-1133">Transmembrane helix</keyword>
<dbReference type="InterPro" id="IPR029787">
    <property type="entry name" value="Nucleotide_cyclase"/>
</dbReference>
<keyword evidence="3" id="KW-0472">Membrane</keyword>
<sequence>MPEHSASTFLAGAGTNTWTLWLNIMATGAAVALLLLLSVFTLALYLYRDREAPAALQFALANLCATVYIAGDLTSRIDAVTGDLDAVMTPYRVALSAVMMGLAALICMHRVLRRRHEPRWRLAAIYLGGALLASVLWVDHPALIIASNRPTIEGSQVFADYGAAGAPFFVLCMVAFSYTNWRMVRRARRTGGTLAWWLTVIGFVLVFLTGVHDTLREMGVELLPLSALTPGFVAFQVAALAAMVIHYSRTLSERTETDHQLRHLADKATRDPLSGLFNRAFLESHLDGLGPHARGGLLFIDLDHFKVVNDRFGHTRGDALLRAVAQRIDHTMRDGDIACRWGGDEFVVFLADANPDAADSIARRLLEAFESIPAGDSEDLRIGASMGFAELTDDDWRRTLRRADQALYQAKDRGRGVVAIAS</sequence>
<gene>
    <name evidence="5" type="ORF">ISO4_01144</name>
</gene>
<organism evidence="5 6">
    <name type="scientific">Alloalcanivorax venustensis ISO4</name>
    <dbReference type="NCBI Taxonomy" id="1177184"/>
    <lineage>
        <taxon>Bacteria</taxon>
        <taxon>Pseudomonadati</taxon>
        <taxon>Pseudomonadota</taxon>
        <taxon>Gammaproteobacteria</taxon>
        <taxon>Oceanospirillales</taxon>
        <taxon>Alcanivoracaceae</taxon>
        <taxon>Alloalcanivorax</taxon>
    </lineage>
</organism>
<accession>A0ABS0AEJ8</accession>